<protein>
    <submittedName>
        <fullName evidence="1">Uncharacterized protein</fullName>
    </submittedName>
</protein>
<reference evidence="1" key="1">
    <citation type="submission" date="2025-08" db="UniProtKB">
        <authorList>
            <consortium name="Ensembl"/>
        </authorList>
    </citation>
    <scope>IDENTIFICATION</scope>
</reference>
<accession>A0A8C5U4D3</accession>
<dbReference type="AlphaFoldDB" id="A0A8C5U4D3"/>
<organism evidence="1 2">
    <name type="scientific">Malurus cyaneus samueli</name>
    <dbReference type="NCBI Taxonomy" id="2593467"/>
    <lineage>
        <taxon>Eukaryota</taxon>
        <taxon>Metazoa</taxon>
        <taxon>Chordata</taxon>
        <taxon>Craniata</taxon>
        <taxon>Vertebrata</taxon>
        <taxon>Euteleostomi</taxon>
        <taxon>Archelosauria</taxon>
        <taxon>Archosauria</taxon>
        <taxon>Dinosauria</taxon>
        <taxon>Saurischia</taxon>
        <taxon>Theropoda</taxon>
        <taxon>Coelurosauria</taxon>
        <taxon>Aves</taxon>
        <taxon>Neognathae</taxon>
        <taxon>Neoaves</taxon>
        <taxon>Telluraves</taxon>
        <taxon>Australaves</taxon>
        <taxon>Passeriformes</taxon>
        <taxon>Meliphagoidea</taxon>
        <taxon>Maluridae</taxon>
        <taxon>Malurus</taxon>
    </lineage>
</organism>
<dbReference type="Ensembl" id="ENSMCST00000017757.1">
    <property type="protein sequence ID" value="ENSMCSP00000017321.1"/>
    <property type="gene ID" value="ENSMCSG00000012184.1"/>
</dbReference>
<sequence>MAQTLLWFSTNPLRTTHCWGGHCLHPSGKGKSFFLQIPALDLYLGSAASPQSPSQNQPSMARLCFFELSTFGAETQSTDAKERKCISSLNSPQKSSGRIYAKVVCTYSFRFFIREDAGLPSSCEITVNFERVPGTSLVGINPVFTWRREERSEKIFQQHFHQEGFISHRLMFQLKNWSSSGAG</sequence>
<keyword evidence="2" id="KW-1185">Reference proteome</keyword>
<evidence type="ECO:0000313" key="2">
    <source>
        <dbReference type="Proteomes" id="UP000694560"/>
    </source>
</evidence>
<reference evidence="1" key="2">
    <citation type="submission" date="2025-09" db="UniProtKB">
        <authorList>
            <consortium name="Ensembl"/>
        </authorList>
    </citation>
    <scope>IDENTIFICATION</scope>
</reference>
<name>A0A8C5U4D3_9PASS</name>
<dbReference type="Proteomes" id="UP000694560">
    <property type="component" value="Unplaced"/>
</dbReference>
<evidence type="ECO:0000313" key="1">
    <source>
        <dbReference type="Ensembl" id="ENSMCSP00000017321.1"/>
    </source>
</evidence>
<proteinExistence type="predicted"/>